<feature type="compositionally biased region" description="Basic residues" evidence="1">
    <location>
        <begin position="997"/>
        <end position="1009"/>
    </location>
</feature>
<protein>
    <submittedName>
        <fullName evidence="2">Uncharacterized protein</fullName>
    </submittedName>
</protein>
<accession>W7K055</accession>
<feature type="compositionally biased region" description="Basic residues" evidence="1">
    <location>
        <begin position="578"/>
        <end position="605"/>
    </location>
</feature>
<dbReference type="EMBL" id="KE124514">
    <property type="protein sequence ID" value="EWC77276.1"/>
    <property type="molecule type" value="Genomic_DNA"/>
</dbReference>
<sequence>MYEYKKNNCNIKDKKIIQTIKSCTINLKVEEQGLNPKKKVIRKIKNDEEGKVKKGTLNRIKSNDKIMVVDKVRKKKEDTNKYMNKCMNKYVNKGINKDINKGINKDINIDKDIERKKEVKRLIKYKTPRALNPKHSKVMKLLNYRSCMEQKNTINKNNVVNNPIYDDVYKYHPLCHNIRRDAYKKYACCKVGDKNDKTFSNLFLLNNNISINKKKIGGMDIKKKKIIKNLQVCNDAMDVNMNNYDNQMEGNNNNINHNINHSNNHNINHHSNNHNINNHSNNHSNNHNINHHSNNHSNNHNINHHSNNHNINHHSNNHNINHHSNSKKDVPILSISNYKEKYTCANKYLCLQKSNISFNELNDEKKKIKNIKNNIVNNKEEQNNIINDYIKNESHNINNMNLKKKKQLLYKKNVINRNKSCNSKYVTKNKLIYNQKKNMDPHRTINRKCSCTNIIKENIMKQKDKDCVKKMKDRSMQHTLSNICVHTNEKYKNRKKNNLFMDKIKKKKLKSKNDDIIKLWIAHKRNELIIPYHEKCITNCYTREIIKNKEIKNEHIDRNNVFNNYLLTIEERKRKTKYKKKSKVKYKRKSKTKYRQKSKVKYRRKNNQDQNVSTNKNIISLTEDEQNIYPFNKCNIKKIEKEYDRYILKMNKHKEELEYDKNNNTFKENHSFDKKLFMSNDNHYYDDKENFHNNIKNKRRCVSLNNINEPKIYNPLFITNDFRLKICYSNNFMDYTKIYNNNNDDDNDNDNDNDNDIFIKKTGEFPHDKEKKKKKKNQKENSLMDKELFFNTSDNLFLISLDSEIIKSSSFFQDDKNKKLHNNNNNYLNIDTNIIKSLPTYEMNKAQENCNIPILYNDVVEGNENYRNEFLFPKDEKNRYYSSYMKQTHVHNKLHDDNNKYVHTMPLLNHEEKYIINDFTKKEKNKSNCITYQQENKEKKKKEKIINCNNIKIYENIKNDSKDIDMEVKYTEGKNNPDHAEYIYLWASEIHKTQPEKKKKKKKKKRKRKEYYNKSK</sequence>
<feature type="compositionally biased region" description="Basic and acidic residues" evidence="1">
    <location>
        <begin position="757"/>
        <end position="769"/>
    </location>
</feature>
<reference evidence="2 3" key="1">
    <citation type="submission" date="2013-02" db="EMBL/GenBank/DDBJ databases">
        <title>The Genome Sequence of Plasmodium falciparum UGT5.1.</title>
        <authorList>
            <consortium name="The Broad Institute Genome Sequencing Platform"/>
            <consortium name="The Broad Institute Genome Sequencing Center for Infectious Disease"/>
            <person name="Neafsey D."/>
            <person name="Cheeseman I."/>
            <person name="Volkman S."/>
            <person name="Adams J."/>
            <person name="Walker B."/>
            <person name="Young S.K."/>
            <person name="Zeng Q."/>
            <person name="Gargeya S."/>
            <person name="Fitzgerald M."/>
            <person name="Haas B."/>
            <person name="Abouelleil A."/>
            <person name="Alvarado L."/>
            <person name="Arachchi H.M."/>
            <person name="Berlin A.M."/>
            <person name="Chapman S.B."/>
            <person name="Dewar J."/>
            <person name="Goldberg J."/>
            <person name="Griggs A."/>
            <person name="Gujja S."/>
            <person name="Hansen M."/>
            <person name="Howarth C."/>
            <person name="Imamovic A."/>
            <person name="Larimer J."/>
            <person name="McCowan C."/>
            <person name="Murphy C."/>
            <person name="Neiman D."/>
            <person name="Pearson M."/>
            <person name="Priest M."/>
            <person name="Roberts A."/>
            <person name="Saif S."/>
            <person name="Shea T."/>
            <person name="Sisk P."/>
            <person name="Sykes S."/>
            <person name="Wortman J."/>
            <person name="Nusbaum C."/>
            <person name="Birren B."/>
        </authorList>
    </citation>
    <scope>NUCLEOTIDE SEQUENCE [LARGE SCALE GENOMIC DNA]</scope>
    <source>
        <strain evidence="2 3">UGT5.1</strain>
    </source>
</reference>
<feature type="region of interest" description="Disordered" evidence="1">
    <location>
        <begin position="578"/>
        <end position="610"/>
    </location>
</feature>
<evidence type="ECO:0000313" key="2">
    <source>
        <dbReference type="EMBL" id="EWC77276.1"/>
    </source>
</evidence>
<dbReference type="AlphaFoldDB" id="W7K055"/>
<evidence type="ECO:0000313" key="3">
    <source>
        <dbReference type="Proteomes" id="UP000030697"/>
    </source>
</evidence>
<dbReference type="Proteomes" id="UP000030697">
    <property type="component" value="Unassembled WGS sequence"/>
</dbReference>
<feature type="compositionally biased region" description="Low complexity" evidence="1">
    <location>
        <begin position="273"/>
        <end position="288"/>
    </location>
</feature>
<feature type="compositionally biased region" description="Basic residues" evidence="1">
    <location>
        <begin position="302"/>
        <end position="311"/>
    </location>
</feature>
<evidence type="ECO:0000256" key="1">
    <source>
        <dbReference type="SAM" id="MobiDB-lite"/>
    </source>
</evidence>
<organism evidence="2 3">
    <name type="scientific">Plasmodium falciparum UGT5.1</name>
    <dbReference type="NCBI Taxonomy" id="1237627"/>
    <lineage>
        <taxon>Eukaryota</taxon>
        <taxon>Sar</taxon>
        <taxon>Alveolata</taxon>
        <taxon>Apicomplexa</taxon>
        <taxon>Aconoidasida</taxon>
        <taxon>Haemosporida</taxon>
        <taxon>Plasmodiidae</taxon>
        <taxon>Plasmodium</taxon>
        <taxon>Plasmodium (Laverania)</taxon>
    </lineage>
</organism>
<gene>
    <name evidence="2" type="ORF">C923_02079</name>
</gene>
<feature type="compositionally biased region" description="Acidic residues" evidence="1">
    <location>
        <begin position="743"/>
        <end position="755"/>
    </location>
</feature>
<feature type="region of interest" description="Disordered" evidence="1">
    <location>
        <begin position="267"/>
        <end position="311"/>
    </location>
</feature>
<name>W7K055_PLAFA</name>
<feature type="region of interest" description="Disordered" evidence="1">
    <location>
        <begin position="994"/>
        <end position="1016"/>
    </location>
</feature>
<proteinExistence type="predicted"/>
<feature type="region of interest" description="Disordered" evidence="1">
    <location>
        <begin position="741"/>
        <end position="779"/>
    </location>
</feature>